<sequence length="144" mass="16254">MGMNLGNCPRCGRLYALNFRDICPSCIKDIELEYEKCLKYLREEKTATIQEVSDATEVSIKQITKFIKEGRISIANNPNMMYPCEVCGVLIREGTMCDSCRNRLTRDFAATAAREESGRNGKHREDKRSGGAYGVIDKFRGPTN</sequence>
<dbReference type="AlphaFoldDB" id="A0A1G7PNJ9"/>
<protein>
    <submittedName>
        <fullName evidence="2">Flagellar operon protein TIGR03826</fullName>
    </submittedName>
</protein>
<name>A0A1G7PNJ9_9BACL</name>
<gene>
    <name evidence="2" type="ORF">SAMN04488542_11914</name>
</gene>
<reference evidence="2 3" key="1">
    <citation type="submission" date="2016-10" db="EMBL/GenBank/DDBJ databases">
        <authorList>
            <person name="de Groot N.N."/>
        </authorList>
    </citation>
    <scope>NUCLEOTIDE SEQUENCE [LARGE SCALE GENOMIC DNA]</scope>
    <source>
        <strain evidence="2 3">DSM 28129</strain>
    </source>
</reference>
<evidence type="ECO:0000313" key="3">
    <source>
        <dbReference type="Proteomes" id="UP000198972"/>
    </source>
</evidence>
<dbReference type="InterPro" id="IPR022258">
    <property type="entry name" value="Flagellar_operon_YvyF"/>
</dbReference>
<evidence type="ECO:0000256" key="1">
    <source>
        <dbReference type="SAM" id="MobiDB-lite"/>
    </source>
</evidence>
<feature type="compositionally biased region" description="Basic and acidic residues" evidence="1">
    <location>
        <begin position="114"/>
        <end position="129"/>
    </location>
</feature>
<evidence type="ECO:0000313" key="2">
    <source>
        <dbReference type="EMBL" id="SDF86980.1"/>
    </source>
</evidence>
<feature type="region of interest" description="Disordered" evidence="1">
    <location>
        <begin position="114"/>
        <end position="144"/>
    </location>
</feature>
<dbReference type="EMBL" id="FNBG01000019">
    <property type="protein sequence ID" value="SDF86980.1"/>
    <property type="molecule type" value="Genomic_DNA"/>
</dbReference>
<dbReference type="NCBIfam" id="TIGR03826">
    <property type="entry name" value="YvyF"/>
    <property type="match status" value="1"/>
</dbReference>
<proteinExistence type="predicted"/>
<keyword evidence="3" id="KW-1185">Reference proteome</keyword>
<keyword evidence="2" id="KW-0969">Cilium</keyword>
<keyword evidence="2" id="KW-0966">Cell projection</keyword>
<dbReference type="Proteomes" id="UP000198972">
    <property type="component" value="Unassembled WGS sequence"/>
</dbReference>
<keyword evidence="2" id="KW-0282">Flagellum</keyword>
<organism evidence="2 3">
    <name type="scientific">Fontibacillus panacisegetis</name>
    <dbReference type="NCBI Taxonomy" id="670482"/>
    <lineage>
        <taxon>Bacteria</taxon>
        <taxon>Bacillati</taxon>
        <taxon>Bacillota</taxon>
        <taxon>Bacilli</taxon>
        <taxon>Bacillales</taxon>
        <taxon>Paenibacillaceae</taxon>
        <taxon>Fontibacillus</taxon>
    </lineage>
</organism>
<dbReference type="STRING" id="670482.SAMN04488542_11914"/>
<accession>A0A1G7PNJ9</accession>